<dbReference type="GO" id="GO:0003676">
    <property type="term" value="F:nucleic acid binding"/>
    <property type="evidence" value="ECO:0007669"/>
    <property type="project" value="InterPro"/>
</dbReference>
<dbReference type="AlphaFoldDB" id="A0A5B6WI15"/>
<evidence type="ECO:0000256" key="2">
    <source>
        <dbReference type="SAM" id="MobiDB-lite"/>
    </source>
</evidence>
<keyword evidence="1" id="KW-0862">Zinc</keyword>
<evidence type="ECO:0000256" key="1">
    <source>
        <dbReference type="PROSITE-ProRule" id="PRU00047"/>
    </source>
</evidence>
<keyword evidence="5" id="KW-1185">Reference proteome</keyword>
<dbReference type="GO" id="GO:0008270">
    <property type="term" value="F:zinc ion binding"/>
    <property type="evidence" value="ECO:0007669"/>
    <property type="project" value="UniProtKB-KW"/>
</dbReference>
<dbReference type="Proteomes" id="UP000325315">
    <property type="component" value="Unassembled WGS sequence"/>
</dbReference>
<name>A0A5B6WI15_9ROSI</name>
<dbReference type="PANTHER" id="PTHR34482:SF36">
    <property type="entry name" value="RETROTRANSPOSON GAG DOMAIN-CONTAINING PROTEIN"/>
    <property type="match status" value="1"/>
</dbReference>
<dbReference type="EMBL" id="SMMG02000003">
    <property type="protein sequence ID" value="KAA3480878.1"/>
    <property type="molecule type" value="Genomic_DNA"/>
</dbReference>
<keyword evidence="1" id="KW-0479">Metal-binding</keyword>
<keyword evidence="1" id="KW-0863">Zinc-finger</keyword>
<dbReference type="InterPro" id="IPR005162">
    <property type="entry name" value="Retrotrans_gag_dom"/>
</dbReference>
<feature type="region of interest" description="Disordered" evidence="2">
    <location>
        <begin position="202"/>
        <end position="224"/>
    </location>
</feature>
<dbReference type="PROSITE" id="PS50158">
    <property type="entry name" value="ZF_CCHC"/>
    <property type="match status" value="1"/>
</dbReference>
<organism evidence="4 5">
    <name type="scientific">Gossypium australe</name>
    <dbReference type="NCBI Taxonomy" id="47621"/>
    <lineage>
        <taxon>Eukaryota</taxon>
        <taxon>Viridiplantae</taxon>
        <taxon>Streptophyta</taxon>
        <taxon>Embryophyta</taxon>
        <taxon>Tracheophyta</taxon>
        <taxon>Spermatophyta</taxon>
        <taxon>Magnoliopsida</taxon>
        <taxon>eudicotyledons</taxon>
        <taxon>Gunneridae</taxon>
        <taxon>Pentapetalae</taxon>
        <taxon>rosids</taxon>
        <taxon>malvids</taxon>
        <taxon>Malvales</taxon>
        <taxon>Malvaceae</taxon>
        <taxon>Malvoideae</taxon>
        <taxon>Gossypium</taxon>
    </lineage>
</organism>
<gene>
    <name evidence="4" type="ORF">EPI10_021285</name>
</gene>
<dbReference type="OrthoDB" id="2272416at2759"/>
<evidence type="ECO:0000313" key="5">
    <source>
        <dbReference type="Proteomes" id="UP000325315"/>
    </source>
</evidence>
<dbReference type="Pfam" id="PF00098">
    <property type="entry name" value="zf-CCHC"/>
    <property type="match status" value="1"/>
</dbReference>
<proteinExistence type="predicted"/>
<dbReference type="InterPro" id="IPR001878">
    <property type="entry name" value="Znf_CCHC"/>
</dbReference>
<reference evidence="5" key="1">
    <citation type="journal article" date="2019" name="Plant Biotechnol. J.">
        <title>Genome sequencing of the Australian wild diploid species Gossypium australe highlights disease resistance and delayed gland morphogenesis.</title>
        <authorList>
            <person name="Cai Y."/>
            <person name="Cai X."/>
            <person name="Wang Q."/>
            <person name="Wang P."/>
            <person name="Zhang Y."/>
            <person name="Cai C."/>
            <person name="Xu Y."/>
            <person name="Wang K."/>
            <person name="Zhou Z."/>
            <person name="Wang C."/>
            <person name="Geng S."/>
            <person name="Li B."/>
            <person name="Dong Q."/>
            <person name="Hou Y."/>
            <person name="Wang H."/>
            <person name="Ai P."/>
            <person name="Liu Z."/>
            <person name="Yi F."/>
            <person name="Sun M."/>
            <person name="An G."/>
            <person name="Cheng J."/>
            <person name="Zhang Y."/>
            <person name="Shi Q."/>
            <person name="Xie Y."/>
            <person name="Shi X."/>
            <person name="Chang Y."/>
            <person name="Huang F."/>
            <person name="Chen Y."/>
            <person name="Hong S."/>
            <person name="Mi L."/>
            <person name="Sun Q."/>
            <person name="Zhang L."/>
            <person name="Zhou B."/>
            <person name="Peng R."/>
            <person name="Zhang X."/>
            <person name="Liu F."/>
        </authorList>
    </citation>
    <scope>NUCLEOTIDE SEQUENCE [LARGE SCALE GENOMIC DNA]</scope>
    <source>
        <strain evidence="5">cv. PA1801</strain>
    </source>
</reference>
<evidence type="ECO:0000313" key="4">
    <source>
        <dbReference type="EMBL" id="KAA3480878.1"/>
    </source>
</evidence>
<protein>
    <submittedName>
        <fullName evidence="4">E3 ubiquitin-protein ligase RBBP6</fullName>
    </submittedName>
</protein>
<dbReference type="PANTHER" id="PTHR34482">
    <property type="entry name" value="DNA DAMAGE-INDUCIBLE PROTEIN 1-LIKE"/>
    <property type="match status" value="1"/>
</dbReference>
<evidence type="ECO:0000259" key="3">
    <source>
        <dbReference type="PROSITE" id="PS50158"/>
    </source>
</evidence>
<comment type="caution">
    <text evidence="4">The sequence shown here is derived from an EMBL/GenBank/DDBJ whole genome shotgun (WGS) entry which is preliminary data.</text>
</comment>
<dbReference type="SMART" id="SM00343">
    <property type="entry name" value="ZnF_C2HC"/>
    <property type="match status" value="1"/>
</dbReference>
<dbReference type="Pfam" id="PF03732">
    <property type="entry name" value="Retrotrans_gag"/>
    <property type="match status" value="1"/>
</dbReference>
<sequence>MPQGVEYVRIGKPPVDKIWKYGAEEFSTTADEDMERAEFWLENTIRVLDELSCTPEECLKCVTEFKKYISQRFLDKKKKKFLELKQGNMIVSEYERFVRLSIYARECISAEVAMRKRFEEGLNEDIKLLGGIMELKEFVVLADRAHPPPSVVSVGSVGSTKPRCKHCNKFHFGDCRMRSGACFRCGSIDHYLKDCPKRLEKDTVQTSRPSNPGLRGRPPRHLGNVNGSKCNTPHPYSMPKYGFGALPDLQHI</sequence>
<dbReference type="Gene3D" id="4.10.60.10">
    <property type="entry name" value="Zinc finger, CCHC-type"/>
    <property type="match status" value="1"/>
</dbReference>
<feature type="domain" description="CCHC-type" evidence="3">
    <location>
        <begin position="182"/>
        <end position="197"/>
    </location>
</feature>
<accession>A0A5B6WI15</accession>